<dbReference type="SUPFAM" id="SSF111337">
    <property type="entry name" value="QueA-like"/>
    <property type="match status" value="1"/>
</dbReference>
<comment type="caution">
    <text evidence="6">The sequence shown here is derived from an EMBL/GenBank/DDBJ whole genome shotgun (WGS) entry which is preliminary data.</text>
</comment>
<dbReference type="PANTHER" id="PTHR30307">
    <property type="entry name" value="S-ADENOSYLMETHIONINE:TRNA RIBOSYLTRANSFERASE-ISOMERASE"/>
    <property type="match status" value="1"/>
</dbReference>
<name>A0ABT3Q0W3_9BACT</name>
<keyword evidence="7" id="KW-1185">Reference proteome</keyword>
<proteinExistence type="inferred from homology"/>
<accession>A0ABT3Q0W3</accession>
<comment type="subcellular location">
    <subcellularLocation>
        <location evidence="5">Cytoplasm</location>
    </subcellularLocation>
</comment>
<dbReference type="InterPro" id="IPR003699">
    <property type="entry name" value="QueA"/>
</dbReference>
<dbReference type="EMBL" id="JAJNDC010000003">
    <property type="protein sequence ID" value="MCW9713742.1"/>
    <property type="molecule type" value="Genomic_DNA"/>
</dbReference>
<dbReference type="GO" id="GO:0051075">
    <property type="term" value="F:S-adenosylmethionine:tRNA ribosyltransferase-isomerase activity"/>
    <property type="evidence" value="ECO:0007669"/>
    <property type="project" value="UniProtKB-EC"/>
</dbReference>
<comment type="subunit">
    <text evidence="5">Monomer.</text>
</comment>
<keyword evidence="1 5" id="KW-0963">Cytoplasm</keyword>
<evidence type="ECO:0000313" key="7">
    <source>
        <dbReference type="Proteomes" id="UP001207337"/>
    </source>
</evidence>
<evidence type="ECO:0000256" key="3">
    <source>
        <dbReference type="ARBA" id="ARBA00022691"/>
    </source>
</evidence>
<dbReference type="HAMAP" id="MF_00113">
    <property type="entry name" value="QueA"/>
    <property type="match status" value="1"/>
</dbReference>
<dbReference type="Gene3D" id="2.40.10.240">
    <property type="entry name" value="QueA-like"/>
    <property type="match status" value="1"/>
</dbReference>
<dbReference type="EC" id="2.4.99.17" evidence="5"/>
<comment type="function">
    <text evidence="5">Transfers and isomerizes the ribose moiety from AdoMet to the 7-aminomethyl group of 7-deazaguanine (preQ1-tRNA) to give epoxyqueuosine (oQ-tRNA).</text>
</comment>
<gene>
    <name evidence="5 6" type="primary">queA</name>
    <name evidence="6" type="ORF">LQ318_12590</name>
</gene>
<sequence>MSSYTLSDFEYDLPEKLIAQEPSNPRDHARLLIYDRKTKKITDDVFYNIQEYLPEYTTLVLNNSKVDKCRLLFDEGKKEIFILDTVNDTTVRALVRPGKKFKKGKTVQLTDEIKATVLNIDEEGIRTLQLEPSLNSNVYKSHRHTPFPPYIEQDESLSKEYQTVYARSHKSGGSKAAPTAGLHFTDGLLEKLQESGIEQAEVTLHVGLGTFAPVKTETIEEHTMHSEWFKLTAQTAQQLNRSNHITAVGTTSVRVLESCLQDSSQFSSTTMDTDIFIRPGYHFKATDALITNFHLPKSTLLMLVAAFTGYDEMKKIYQHAIDEEYRFYSFGDAMLIL</sequence>
<keyword evidence="4 5" id="KW-0671">Queuosine biosynthesis</keyword>
<dbReference type="Gene3D" id="3.40.1780.10">
    <property type="entry name" value="QueA-like"/>
    <property type="match status" value="1"/>
</dbReference>
<evidence type="ECO:0000256" key="5">
    <source>
        <dbReference type="HAMAP-Rule" id="MF_00113"/>
    </source>
</evidence>
<dbReference type="InterPro" id="IPR042119">
    <property type="entry name" value="QueA_dom2"/>
</dbReference>
<dbReference type="Pfam" id="PF02547">
    <property type="entry name" value="Queuosine_synth"/>
    <property type="match status" value="1"/>
</dbReference>
<keyword evidence="2 5" id="KW-0808">Transferase</keyword>
<keyword evidence="3 5" id="KW-0949">S-adenosyl-L-methionine</keyword>
<reference evidence="6 7" key="1">
    <citation type="submission" date="2021-11" db="EMBL/GenBank/DDBJ databases">
        <title>Aliifidinibius sp. nov., a new bacterium isolated from saline soil.</title>
        <authorList>
            <person name="Galisteo C."/>
            <person name="De La Haba R."/>
            <person name="Sanchez-Porro C."/>
            <person name="Ventosa A."/>
        </authorList>
    </citation>
    <scope>NUCLEOTIDE SEQUENCE [LARGE SCALE GENOMIC DNA]</scope>
    <source>
        <strain evidence="6 7">KACC 190600</strain>
    </source>
</reference>
<dbReference type="NCBIfam" id="NF001140">
    <property type="entry name" value="PRK00147.1"/>
    <property type="match status" value="1"/>
</dbReference>
<evidence type="ECO:0000256" key="4">
    <source>
        <dbReference type="ARBA" id="ARBA00022785"/>
    </source>
</evidence>
<dbReference type="RefSeq" id="WP_265790641.1">
    <property type="nucleotide sequence ID" value="NZ_BAABRS010000003.1"/>
</dbReference>
<evidence type="ECO:0000256" key="2">
    <source>
        <dbReference type="ARBA" id="ARBA00022679"/>
    </source>
</evidence>
<protein>
    <recommendedName>
        <fullName evidence="5">S-adenosylmethionine:tRNA ribosyltransferase-isomerase</fullName>
        <ecNumber evidence="5">2.4.99.17</ecNumber>
    </recommendedName>
    <alternativeName>
        <fullName evidence="5">Queuosine biosynthesis protein QueA</fullName>
    </alternativeName>
</protein>
<comment type="similarity">
    <text evidence="5">Belongs to the QueA family.</text>
</comment>
<evidence type="ECO:0000313" key="6">
    <source>
        <dbReference type="EMBL" id="MCW9713742.1"/>
    </source>
</evidence>
<comment type="pathway">
    <text evidence="5">tRNA modification; tRNA-queuosine biosynthesis.</text>
</comment>
<dbReference type="NCBIfam" id="TIGR00113">
    <property type="entry name" value="queA"/>
    <property type="match status" value="1"/>
</dbReference>
<dbReference type="PANTHER" id="PTHR30307:SF0">
    <property type="entry name" value="S-ADENOSYLMETHIONINE:TRNA RIBOSYLTRANSFERASE-ISOMERASE"/>
    <property type="match status" value="1"/>
</dbReference>
<organism evidence="6 7">
    <name type="scientific">Fodinibius salicampi</name>
    <dbReference type="NCBI Taxonomy" id="1920655"/>
    <lineage>
        <taxon>Bacteria</taxon>
        <taxon>Pseudomonadati</taxon>
        <taxon>Balneolota</taxon>
        <taxon>Balneolia</taxon>
        <taxon>Balneolales</taxon>
        <taxon>Balneolaceae</taxon>
        <taxon>Fodinibius</taxon>
    </lineage>
</organism>
<evidence type="ECO:0000256" key="1">
    <source>
        <dbReference type="ARBA" id="ARBA00022490"/>
    </source>
</evidence>
<comment type="catalytic activity">
    <reaction evidence="5">
        <text>7-aminomethyl-7-carbaguanosine(34) in tRNA + S-adenosyl-L-methionine = epoxyqueuosine(34) in tRNA + adenine + L-methionine + 2 H(+)</text>
        <dbReference type="Rhea" id="RHEA:32155"/>
        <dbReference type="Rhea" id="RHEA-COMP:10342"/>
        <dbReference type="Rhea" id="RHEA-COMP:18582"/>
        <dbReference type="ChEBI" id="CHEBI:15378"/>
        <dbReference type="ChEBI" id="CHEBI:16708"/>
        <dbReference type="ChEBI" id="CHEBI:57844"/>
        <dbReference type="ChEBI" id="CHEBI:59789"/>
        <dbReference type="ChEBI" id="CHEBI:82833"/>
        <dbReference type="ChEBI" id="CHEBI:194443"/>
        <dbReference type="EC" id="2.4.99.17"/>
    </reaction>
</comment>
<keyword evidence="6" id="KW-0328">Glycosyltransferase</keyword>
<dbReference type="InterPro" id="IPR042118">
    <property type="entry name" value="QueA_dom1"/>
</dbReference>
<dbReference type="Proteomes" id="UP001207337">
    <property type="component" value="Unassembled WGS sequence"/>
</dbReference>
<dbReference type="InterPro" id="IPR036100">
    <property type="entry name" value="QueA_sf"/>
</dbReference>